<keyword evidence="2" id="KW-0012">Acyltransferase</keyword>
<dbReference type="GO" id="GO:0004315">
    <property type="term" value="F:3-oxoacyl-[acyl-carrier-protein] synthase activity"/>
    <property type="evidence" value="ECO:0007669"/>
    <property type="project" value="InterPro"/>
</dbReference>
<dbReference type="InterPro" id="IPR016039">
    <property type="entry name" value="Thiolase-like"/>
</dbReference>
<sequence length="339" mass="36337">MPGARIIDVVSFMPERIVSNVAESPDGTGTATSDQLAGHEFFEGIAERRFASPDYTSTELGVNALRKVLERTSTPAADLDMIVYFSQFNDKYLPGIGPDVQHLVGATNATVAQVDTGTTSWLSGIRAAQAYIESGQHRTVAVLSVTNFVSRLPAFQHVHASRVLGDGATATLLTEGEPTVLAAYERSHGEHAGLLEFEPEPVDGEQRSFWQDGSGPIAVKFSKEQLDSLRGIALSLVPNAILASLEKAGLTPDDVSLLLTHQPNRGMIKAWRESCGIEPERCHDTLAKYGNLFHSSLPVTLADALEHGMLSTGDIVALGCFSNAGDMVSAMTMRWNGAT</sequence>
<reference evidence="5 6" key="1">
    <citation type="submission" date="2017-07" db="EMBL/GenBank/DDBJ databases">
        <title>Amycolatopsis antarcticus sp. nov., isolated from the surface of an Antarcticus brown macroalga.</title>
        <authorList>
            <person name="Wang J."/>
            <person name="Leiva S."/>
            <person name="Huang J."/>
            <person name="Huang Y."/>
        </authorList>
    </citation>
    <scope>NUCLEOTIDE SEQUENCE [LARGE SCALE GENOMIC DNA]</scope>
    <source>
        <strain evidence="5 6">AU-G6</strain>
    </source>
</reference>
<dbReference type="PANTHER" id="PTHR34069:SF2">
    <property type="entry name" value="BETA-KETOACYL-[ACYL-CARRIER-PROTEIN] SYNTHASE III"/>
    <property type="match status" value="1"/>
</dbReference>
<dbReference type="Pfam" id="PF08545">
    <property type="entry name" value="ACP_syn_III"/>
    <property type="match status" value="1"/>
</dbReference>
<evidence type="ECO:0000313" key="5">
    <source>
        <dbReference type="EMBL" id="OZM70995.1"/>
    </source>
</evidence>
<dbReference type="InParanoid" id="A0A263D0V8"/>
<name>A0A263D0V8_9PSEU</name>
<dbReference type="OrthoDB" id="4758553at2"/>
<feature type="domain" description="Beta-ketoacyl-[acyl-carrier-protein] synthase III C-terminal" evidence="3">
    <location>
        <begin position="245"/>
        <end position="335"/>
    </location>
</feature>
<dbReference type="GO" id="GO:0006633">
    <property type="term" value="P:fatty acid biosynthetic process"/>
    <property type="evidence" value="ECO:0007669"/>
    <property type="project" value="InterPro"/>
</dbReference>
<dbReference type="EMBL" id="NKYE01000016">
    <property type="protein sequence ID" value="OZM70995.1"/>
    <property type="molecule type" value="Genomic_DNA"/>
</dbReference>
<evidence type="ECO:0000313" key="6">
    <source>
        <dbReference type="Proteomes" id="UP000242444"/>
    </source>
</evidence>
<dbReference type="RefSeq" id="WP_094864933.1">
    <property type="nucleotide sequence ID" value="NZ_NKYE01000016.1"/>
</dbReference>
<dbReference type="Proteomes" id="UP000242444">
    <property type="component" value="Unassembled WGS sequence"/>
</dbReference>
<evidence type="ECO:0000256" key="2">
    <source>
        <dbReference type="ARBA" id="ARBA00023315"/>
    </source>
</evidence>
<comment type="caution">
    <text evidence="5">The sequence shown here is derived from an EMBL/GenBank/DDBJ whole genome shotgun (WGS) entry which is preliminary data.</text>
</comment>
<dbReference type="InterPro" id="IPR013747">
    <property type="entry name" value="ACP_syn_III_C"/>
</dbReference>
<dbReference type="Gene3D" id="3.40.47.10">
    <property type="match status" value="1"/>
</dbReference>
<protein>
    <submittedName>
        <fullName evidence="5">3-oxoacyl-ACP synthase</fullName>
    </submittedName>
</protein>
<dbReference type="PANTHER" id="PTHR34069">
    <property type="entry name" value="3-OXOACYL-[ACYL-CARRIER-PROTEIN] SYNTHASE 3"/>
    <property type="match status" value="1"/>
</dbReference>
<dbReference type="GO" id="GO:0044550">
    <property type="term" value="P:secondary metabolite biosynthetic process"/>
    <property type="evidence" value="ECO:0007669"/>
    <property type="project" value="TreeGrafter"/>
</dbReference>
<evidence type="ECO:0000259" key="4">
    <source>
        <dbReference type="Pfam" id="PF08545"/>
    </source>
</evidence>
<gene>
    <name evidence="5" type="ORF">CFN78_22900</name>
</gene>
<evidence type="ECO:0000256" key="1">
    <source>
        <dbReference type="ARBA" id="ARBA00022679"/>
    </source>
</evidence>
<feature type="domain" description="Beta-ketoacyl-[acyl-carrier-protein] synthase III N-terminal" evidence="4">
    <location>
        <begin position="116"/>
        <end position="182"/>
    </location>
</feature>
<keyword evidence="1" id="KW-0808">Transferase</keyword>
<proteinExistence type="predicted"/>
<dbReference type="Pfam" id="PF08541">
    <property type="entry name" value="ACP_syn_III_C"/>
    <property type="match status" value="1"/>
</dbReference>
<dbReference type="AlphaFoldDB" id="A0A263D0V8"/>
<dbReference type="InterPro" id="IPR013751">
    <property type="entry name" value="ACP_syn_III_N"/>
</dbReference>
<accession>A0A263D0V8</accession>
<evidence type="ECO:0000259" key="3">
    <source>
        <dbReference type="Pfam" id="PF08541"/>
    </source>
</evidence>
<organism evidence="5 6">
    <name type="scientific">Amycolatopsis antarctica</name>
    <dbReference type="NCBI Taxonomy" id="1854586"/>
    <lineage>
        <taxon>Bacteria</taxon>
        <taxon>Bacillati</taxon>
        <taxon>Actinomycetota</taxon>
        <taxon>Actinomycetes</taxon>
        <taxon>Pseudonocardiales</taxon>
        <taxon>Pseudonocardiaceae</taxon>
        <taxon>Amycolatopsis</taxon>
    </lineage>
</organism>
<keyword evidence="6" id="KW-1185">Reference proteome</keyword>
<dbReference type="SUPFAM" id="SSF53901">
    <property type="entry name" value="Thiolase-like"/>
    <property type="match status" value="1"/>
</dbReference>